<reference evidence="4 5" key="1">
    <citation type="journal article" date="2015" name="Nat. Commun.">
        <title>Production of butyrate from lysine and the Amadori product fructoselysine by a human gut commensal.</title>
        <authorList>
            <person name="Bui T.P."/>
            <person name="Ritari J."/>
            <person name="Boeren S."/>
            <person name="de Waard P."/>
            <person name="Plugge C.M."/>
            <person name="de Vos W.M."/>
        </authorList>
    </citation>
    <scope>NUCLEOTIDE SEQUENCE [LARGE SCALE GENOMIC DNA]</scope>
    <source>
        <strain evidence="4 5">AF211</strain>
    </source>
</reference>
<reference evidence="5" key="2">
    <citation type="submission" date="2015-04" db="EMBL/GenBank/DDBJ databases">
        <title>A butyrogenic pathway from the amino acid lysine in a human gut commensal.</title>
        <authorList>
            <person name="de Vos W.M."/>
            <person name="Bui N.T.P."/>
            <person name="Plugge C.M."/>
            <person name="Ritari J."/>
        </authorList>
    </citation>
    <scope>NUCLEOTIDE SEQUENCE [LARGE SCALE GENOMIC DNA]</scope>
    <source>
        <strain evidence="5">AF211</strain>
    </source>
</reference>
<sequence length="346" mass="36704">MRIIENLILALLLALSTTACGGEGQSAPSAAPAEGALEVHYIDVGQADSALILCGGESMLIDGGNVADSSLVVSYLADQGVDSLDYVVCTHAHEDHVGGLSGPLSQYPAEHVLAPVTEYDTKAFQNFLKYTRQQGLEVTSPSPGDTWTVGDASVTVLGPQKAYEDTNNTSIVLRLDYGETSFLFTGDAERDAEADMLEAGAALQADVLKVGHHGSNTSTSYPFLREVAPEYAVISVGEGNDYGHPHEETMSRLRDADVTVYRTDLQGHIVATSDGESISFAVQKNAGVPTNPTQGAQADHYIGNINSKVFHRPDCSGLPAERNQVEFANRTDAVNAGYTPCGRCKP</sequence>
<dbReference type="EMBL" id="CP011307">
    <property type="protein sequence ID" value="ALP93749.1"/>
    <property type="molecule type" value="Genomic_DNA"/>
</dbReference>
<protein>
    <submittedName>
        <fullName evidence="4">Competence protein ComEC/Rec2</fullName>
    </submittedName>
</protein>
<name>A0A0S2W334_9FIRM</name>
<keyword evidence="5" id="KW-1185">Reference proteome</keyword>
<dbReference type="eggNOG" id="COG2333">
    <property type="taxonomic scope" value="Bacteria"/>
</dbReference>
<dbReference type="InterPro" id="IPR001279">
    <property type="entry name" value="Metallo-B-lactamas"/>
</dbReference>
<evidence type="ECO:0000256" key="1">
    <source>
        <dbReference type="ARBA" id="ARBA00023159"/>
    </source>
</evidence>
<dbReference type="InterPro" id="IPR035451">
    <property type="entry name" value="Ada-like_dom_sf"/>
</dbReference>
<dbReference type="GO" id="GO:0003677">
    <property type="term" value="F:DNA binding"/>
    <property type="evidence" value="ECO:0007669"/>
    <property type="project" value="InterPro"/>
</dbReference>
<dbReference type="KEGG" id="ibu:IB211_01356"/>
<dbReference type="Proteomes" id="UP000064844">
    <property type="component" value="Chromosome"/>
</dbReference>
<dbReference type="Pfam" id="PF00753">
    <property type="entry name" value="Lactamase_B"/>
    <property type="match status" value="1"/>
</dbReference>
<dbReference type="Gene3D" id="3.40.10.10">
    <property type="entry name" value="DNA Methylphosphotriester Repair Domain"/>
    <property type="match status" value="1"/>
</dbReference>
<dbReference type="PROSITE" id="PS51257">
    <property type="entry name" value="PROKAR_LIPOPROTEIN"/>
    <property type="match status" value="1"/>
</dbReference>
<evidence type="ECO:0000313" key="5">
    <source>
        <dbReference type="Proteomes" id="UP000064844"/>
    </source>
</evidence>
<dbReference type="InterPro" id="IPR004026">
    <property type="entry name" value="Ada_DNA_repair_Zn-bd"/>
</dbReference>
<feature type="signal peptide" evidence="2">
    <location>
        <begin position="1"/>
        <end position="21"/>
    </location>
</feature>
<dbReference type="InterPro" id="IPR036866">
    <property type="entry name" value="RibonucZ/Hydroxyglut_hydro"/>
</dbReference>
<dbReference type="InterPro" id="IPR052159">
    <property type="entry name" value="Competence_DNA_uptake"/>
</dbReference>
<dbReference type="STRING" id="1297617.IB211_01356"/>
<dbReference type="InterPro" id="IPR035681">
    <property type="entry name" value="ComA-like_MBL"/>
</dbReference>
<feature type="chain" id="PRO_5038336226" evidence="2">
    <location>
        <begin position="22"/>
        <end position="346"/>
    </location>
</feature>
<dbReference type="SMART" id="SM00849">
    <property type="entry name" value="Lactamase_B"/>
    <property type="match status" value="1"/>
</dbReference>
<evidence type="ECO:0000259" key="3">
    <source>
        <dbReference type="SMART" id="SM00849"/>
    </source>
</evidence>
<keyword evidence="2" id="KW-0732">Signal</keyword>
<evidence type="ECO:0000313" key="4">
    <source>
        <dbReference type="EMBL" id="ALP93749.1"/>
    </source>
</evidence>
<dbReference type="RefSeq" id="WP_082636024.1">
    <property type="nucleotide sequence ID" value="NZ_CP011307.1"/>
</dbReference>
<dbReference type="AlphaFoldDB" id="A0A0S2W334"/>
<dbReference type="PANTHER" id="PTHR30619:SF7">
    <property type="entry name" value="BETA-LACTAMASE DOMAIN PROTEIN"/>
    <property type="match status" value="1"/>
</dbReference>
<dbReference type="GO" id="GO:0006355">
    <property type="term" value="P:regulation of DNA-templated transcription"/>
    <property type="evidence" value="ECO:0007669"/>
    <property type="project" value="InterPro"/>
</dbReference>
<dbReference type="SUPFAM" id="SSF57884">
    <property type="entry name" value="Ada DNA repair protein, N-terminal domain (N-Ada 10)"/>
    <property type="match status" value="1"/>
</dbReference>
<gene>
    <name evidence="4" type="ORF">IB211_01356</name>
</gene>
<dbReference type="GO" id="GO:0008270">
    <property type="term" value="F:zinc ion binding"/>
    <property type="evidence" value="ECO:0007669"/>
    <property type="project" value="InterPro"/>
</dbReference>
<accession>A0A0S2W334</accession>
<dbReference type="SUPFAM" id="SSF56281">
    <property type="entry name" value="Metallo-hydrolase/oxidoreductase"/>
    <property type="match status" value="1"/>
</dbReference>
<evidence type="ECO:0000256" key="2">
    <source>
        <dbReference type="SAM" id="SignalP"/>
    </source>
</evidence>
<dbReference type="Gene3D" id="3.60.15.10">
    <property type="entry name" value="Ribonuclease Z/Hydroxyacylglutathione hydrolase-like"/>
    <property type="match status" value="1"/>
</dbReference>
<dbReference type="GO" id="GO:0008168">
    <property type="term" value="F:methyltransferase activity"/>
    <property type="evidence" value="ECO:0007669"/>
    <property type="project" value="InterPro"/>
</dbReference>
<dbReference type="Pfam" id="PF02805">
    <property type="entry name" value="Ada_Zn_binding"/>
    <property type="match status" value="1"/>
</dbReference>
<dbReference type="GO" id="GO:0006281">
    <property type="term" value="P:DNA repair"/>
    <property type="evidence" value="ECO:0007669"/>
    <property type="project" value="InterPro"/>
</dbReference>
<dbReference type="PANTHER" id="PTHR30619">
    <property type="entry name" value="DNA INTERNALIZATION/COMPETENCE PROTEIN COMEC/REC2"/>
    <property type="match status" value="1"/>
</dbReference>
<feature type="domain" description="Metallo-beta-lactamase" evidence="3">
    <location>
        <begin position="46"/>
        <end position="238"/>
    </location>
</feature>
<proteinExistence type="predicted"/>
<organism evidence="4 5">
    <name type="scientific">Intestinimonas butyriciproducens</name>
    <dbReference type="NCBI Taxonomy" id="1297617"/>
    <lineage>
        <taxon>Bacteria</taxon>
        <taxon>Bacillati</taxon>
        <taxon>Bacillota</taxon>
        <taxon>Clostridia</taxon>
        <taxon>Eubacteriales</taxon>
        <taxon>Intestinimonas</taxon>
    </lineage>
</organism>
<dbReference type="CDD" id="cd07731">
    <property type="entry name" value="ComA-like_MBL-fold"/>
    <property type="match status" value="1"/>
</dbReference>
<keyword evidence="1" id="KW-0010">Activator</keyword>